<reference evidence="2" key="1">
    <citation type="journal article" date="2019" name="Int. J. Syst. Evol. Microbiol.">
        <title>The Global Catalogue of Microorganisms (GCM) 10K type strain sequencing project: providing services to taxonomists for standard genome sequencing and annotation.</title>
        <authorList>
            <consortium name="The Broad Institute Genomics Platform"/>
            <consortium name="The Broad Institute Genome Sequencing Center for Infectious Disease"/>
            <person name="Wu L."/>
            <person name="Ma J."/>
        </authorList>
    </citation>
    <scope>NUCLEOTIDE SEQUENCE [LARGE SCALE GENOMIC DNA]</scope>
    <source>
        <strain evidence="2">KCTC 12847</strain>
    </source>
</reference>
<protein>
    <submittedName>
        <fullName evidence="1">Uncharacterized protein</fullName>
    </submittedName>
</protein>
<accession>A0ABV7M5W1</accession>
<name>A0ABV7M5W1_9GAMM</name>
<keyword evidence="2" id="KW-1185">Reference proteome</keyword>
<evidence type="ECO:0000313" key="2">
    <source>
        <dbReference type="Proteomes" id="UP001595640"/>
    </source>
</evidence>
<dbReference type="RefSeq" id="WP_026300716.1">
    <property type="nucleotide sequence ID" value="NZ_BMXD01000001.1"/>
</dbReference>
<comment type="caution">
    <text evidence="1">The sequence shown here is derived from an EMBL/GenBank/DDBJ whole genome shotgun (WGS) entry which is preliminary data.</text>
</comment>
<dbReference type="Proteomes" id="UP001595640">
    <property type="component" value="Unassembled WGS sequence"/>
</dbReference>
<dbReference type="EMBL" id="JBHRUH010000031">
    <property type="protein sequence ID" value="MFC3293662.1"/>
    <property type="molecule type" value="Genomic_DNA"/>
</dbReference>
<sequence>MFDALTLPEAGISREILESIGSDPTLGQILKACKIDQPLPEAVKMVLVDHDIAYFNAKGNMVLAEAGKAFFEDLFSQESSDH</sequence>
<evidence type="ECO:0000313" key="1">
    <source>
        <dbReference type="EMBL" id="MFC3293662.1"/>
    </source>
</evidence>
<gene>
    <name evidence="1" type="ORF">ACFOEI_16540</name>
</gene>
<proteinExistence type="predicted"/>
<organism evidence="1 2">
    <name type="scientific">Modicisalibacter luteus</name>
    <dbReference type="NCBI Taxonomy" id="453962"/>
    <lineage>
        <taxon>Bacteria</taxon>
        <taxon>Pseudomonadati</taxon>
        <taxon>Pseudomonadota</taxon>
        <taxon>Gammaproteobacteria</taxon>
        <taxon>Oceanospirillales</taxon>
        <taxon>Halomonadaceae</taxon>
        <taxon>Modicisalibacter</taxon>
    </lineage>
</organism>